<dbReference type="Proteomes" id="UP000248039">
    <property type="component" value="Unassembled WGS sequence"/>
</dbReference>
<evidence type="ECO:0000313" key="3">
    <source>
        <dbReference type="Proteomes" id="UP000248039"/>
    </source>
</evidence>
<dbReference type="InterPro" id="IPR043917">
    <property type="entry name" value="DUF5753"/>
</dbReference>
<dbReference type="Pfam" id="PF19054">
    <property type="entry name" value="DUF5753"/>
    <property type="match status" value="1"/>
</dbReference>
<evidence type="ECO:0000313" key="2">
    <source>
        <dbReference type="EMBL" id="PYC70751.1"/>
    </source>
</evidence>
<gene>
    <name evidence="2" type="ORF">C7C46_27200</name>
</gene>
<organism evidence="2 3">
    <name type="scientific">Streptomyces tateyamensis</name>
    <dbReference type="NCBI Taxonomy" id="565073"/>
    <lineage>
        <taxon>Bacteria</taxon>
        <taxon>Bacillati</taxon>
        <taxon>Actinomycetota</taxon>
        <taxon>Actinomycetes</taxon>
        <taxon>Kitasatosporales</taxon>
        <taxon>Streptomycetaceae</taxon>
        <taxon>Streptomyces</taxon>
    </lineage>
</organism>
<dbReference type="AlphaFoldDB" id="A0A2V4MZC6"/>
<accession>A0A2V4MZC6</accession>
<proteinExistence type="predicted"/>
<protein>
    <submittedName>
        <fullName evidence="2">Transcriptional regulator</fullName>
    </submittedName>
</protein>
<dbReference type="EMBL" id="PYBW01000118">
    <property type="protein sequence ID" value="PYC70751.1"/>
    <property type="molecule type" value="Genomic_DNA"/>
</dbReference>
<feature type="non-terminal residue" evidence="2">
    <location>
        <position position="1"/>
    </location>
</feature>
<keyword evidence="3" id="KW-1185">Reference proteome</keyword>
<dbReference type="RefSeq" id="WP_220040700.1">
    <property type="nucleotide sequence ID" value="NZ_PYBW01000118.1"/>
</dbReference>
<reference evidence="2 3" key="1">
    <citation type="submission" date="2018-03" db="EMBL/GenBank/DDBJ databases">
        <title>Bioinformatic expansion and discovery of thiopeptide antibiotics.</title>
        <authorList>
            <person name="Schwalen C.J."/>
            <person name="Hudson G.A."/>
            <person name="Mitchell D.A."/>
        </authorList>
    </citation>
    <scope>NUCLEOTIDE SEQUENCE [LARGE SCALE GENOMIC DNA]</scope>
    <source>
        <strain evidence="2 3">ATCC 21389</strain>
    </source>
</reference>
<evidence type="ECO:0000259" key="1">
    <source>
        <dbReference type="Pfam" id="PF19054"/>
    </source>
</evidence>
<sequence>VQWGNFSEIGGAAVMRAQLKRLLKAAERPNITVQVLPFSAGEHYALGASLTLHTLPKGNRVAYIEGARRGQIYEAADKVRNCALVYDDLRARALPPNMSLDMIKSVMEGIYRDPRYPSKN</sequence>
<comment type="caution">
    <text evidence="2">The sequence shown here is derived from an EMBL/GenBank/DDBJ whole genome shotgun (WGS) entry which is preliminary data.</text>
</comment>
<name>A0A2V4MZC6_9ACTN</name>
<feature type="domain" description="DUF5753" evidence="1">
    <location>
        <begin position="8"/>
        <end position="104"/>
    </location>
</feature>